<dbReference type="PANTHER" id="PTHR31992:SF141">
    <property type="entry name" value="DOF ZINC FINGER PROTEIN DOF1.4"/>
    <property type="match status" value="1"/>
</dbReference>
<evidence type="ECO:0000256" key="2">
    <source>
        <dbReference type="ARBA" id="ARBA00022771"/>
    </source>
</evidence>
<feature type="domain" description="Dof-type" evidence="11">
    <location>
        <begin position="38"/>
        <end position="92"/>
    </location>
</feature>
<dbReference type="EMBL" id="LFYR01000113">
    <property type="protein sequence ID" value="KMZ75777.1"/>
    <property type="molecule type" value="Genomic_DNA"/>
</dbReference>
<feature type="region of interest" description="Disordered" evidence="10">
    <location>
        <begin position="1"/>
        <end position="28"/>
    </location>
</feature>
<gene>
    <name evidence="12" type="ORF">ZOSMA_10G00450</name>
</gene>
<accession>A0A0K9Q5I9</accession>
<evidence type="ECO:0000256" key="1">
    <source>
        <dbReference type="ARBA" id="ARBA00022723"/>
    </source>
</evidence>
<evidence type="ECO:0000259" key="11">
    <source>
        <dbReference type="PROSITE" id="PS50884"/>
    </source>
</evidence>
<keyword evidence="13" id="KW-1185">Reference proteome</keyword>
<evidence type="ECO:0000313" key="13">
    <source>
        <dbReference type="Proteomes" id="UP000036987"/>
    </source>
</evidence>
<dbReference type="GO" id="GO:0003677">
    <property type="term" value="F:DNA binding"/>
    <property type="evidence" value="ECO:0007669"/>
    <property type="project" value="UniProtKB-UniRule"/>
</dbReference>
<dbReference type="GO" id="GO:0003700">
    <property type="term" value="F:DNA-binding transcription factor activity"/>
    <property type="evidence" value="ECO:0007669"/>
    <property type="project" value="UniProtKB-UniRule"/>
</dbReference>
<dbReference type="InterPro" id="IPR003851">
    <property type="entry name" value="Znf_Dof"/>
</dbReference>
<comment type="caution">
    <text evidence="12">The sequence shown here is derived from an EMBL/GenBank/DDBJ whole genome shotgun (WGS) entry which is preliminary data.</text>
</comment>
<dbReference type="AlphaFoldDB" id="A0A0K9Q5I9"/>
<sequence length="348" mass="37381">MNHAHHVHNSHSAKPTGPNSMAASAAAAGRAMETQKALKCPRCDSANTKFCYYNNYSLSQPRHFCKACKRYWTRGGTLRNVPVGGGCRKNKRVKKVSSTSSAISSNPLPTMVSDLSSLPLQISNLPIPPSSNSGAIDPIFYGLHNNSTDLNSFPDFLKRLDQRSGISNVNTSCNDQYDLNPLLNTMGLCYPLNYSGNLQFHQPDHNGATLANIAPSTMTSTSLAREFLLLGSSFSSSSTSLGLHPKMDPNISGCTPPYQDIQAAVANGGGGLGLFKDVKEGDTSKYGMDHSDHRLEWQIPCNETPLENISAVGEPNSLYWNINTSGIGSNGWPETTGTNCGPSVTPLI</sequence>
<dbReference type="Proteomes" id="UP000036987">
    <property type="component" value="Unassembled WGS sequence"/>
</dbReference>
<organism evidence="12 13">
    <name type="scientific">Zostera marina</name>
    <name type="common">Eelgrass</name>
    <dbReference type="NCBI Taxonomy" id="29655"/>
    <lineage>
        <taxon>Eukaryota</taxon>
        <taxon>Viridiplantae</taxon>
        <taxon>Streptophyta</taxon>
        <taxon>Embryophyta</taxon>
        <taxon>Tracheophyta</taxon>
        <taxon>Spermatophyta</taxon>
        <taxon>Magnoliopsida</taxon>
        <taxon>Liliopsida</taxon>
        <taxon>Zosteraceae</taxon>
        <taxon>Zostera</taxon>
    </lineage>
</organism>
<evidence type="ECO:0000256" key="9">
    <source>
        <dbReference type="RuleBase" id="RU369094"/>
    </source>
</evidence>
<dbReference type="PANTHER" id="PTHR31992">
    <property type="entry name" value="DOF ZINC FINGER PROTEIN DOF1.4-RELATED"/>
    <property type="match status" value="1"/>
</dbReference>
<dbReference type="GO" id="GO:0005634">
    <property type="term" value="C:nucleus"/>
    <property type="evidence" value="ECO:0007669"/>
    <property type="project" value="UniProtKB-SubCell"/>
</dbReference>
<comment type="function">
    <text evidence="9">Transcription factor that binds specifically to a 5'-AA[AG]G-3' consensus core sequence.</text>
</comment>
<dbReference type="OrthoDB" id="1927254at2759"/>
<evidence type="ECO:0000256" key="10">
    <source>
        <dbReference type="SAM" id="MobiDB-lite"/>
    </source>
</evidence>
<keyword evidence="1 9" id="KW-0479">Metal-binding</keyword>
<evidence type="ECO:0000256" key="7">
    <source>
        <dbReference type="ARBA" id="ARBA00023242"/>
    </source>
</evidence>
<dbReference type="Pfam" id="PF02701">
    <property type="entry name" value="Zn_ribbon_Dof"/>
    <property type="match status" value="1"/>
</dbReference>
<comment type="subcellular location">
    <subcellularLocation>
        <location evidence="8 9">Nucleus</location>
    </subcellularLocation>
</comment>
<dbReference type="InterPro" id="IPR045174">
    <property type="entry name" value="Dof"/>
</dbReference>
<evidence type="ECO:0000256" key="6">
    <source>
        <dbReference type="ARBA" id="ARBA00023163"/>
    </source>
</evidence>
<keyword evidence="5 8" id="KW-0238">DNA-binding</keyword>
<keyword evidence="3 9" id="KW-0862">Zinc</keyword>
<reference evidence="13" key="1">
    <citation type="journal article" date="2016" name="Nature">
        <title>The genome of the seagrass Zostera marina reveals angiosperm adaptation to the sea.</title>
        <authorList>
            <person name="Olsen J.L."/>
            <person name="Rouze P."/>
            <person name="Verhelst B."/>
            <person name="Lin Y.-C."/>
            <person name="Bayer T."/>
            <person name="Collen J."/>
            <person name="Dattolo E."/>
            <person name="De Paoli E."/>
            <person name="Dittami S."/>
            <person name="Maumus F."/>
            <person name="Michel G."/>
            <person name="Kersting A."/>
            <person name="Lauritano C."/>
            <person name="Lohaus R."/>
            <person name="Toepel M."/>
            <person name="Tonon T."/>
            <person name="Vanneste K."/>
            <person name="Amirebrahimi M."/>
            <person name="Brakel J."/>
            <person name="Bostroem C."/>
            <person name="Chovatia M."/>
            <person name="Grimwood J."/>
            <person name="Jenkins J.W."/>
            <person name="Jueterbock A."/>
            <person name="Mraz A."/>
            <person name="Stam W.T."/>
            <person name="Tice H."/>
            <person name="Bornberg-Bauer E."/>
            <person name="Green P.J."/>
            <person name="Pearson G.A."/>
            <person name="Procaccini G."/>
            <person name="Duarte C.M."/>
            <person name="Schmutz J."/>
            <person name="Reusch T.B.H."/>
            <person name="Van de Peer Y."/>
        </authorList>
    </citation>
    <scope>NUCLEOTIDE SEQUENCE [LARGE SCALE GENOMIC DNA]</scope>
    <source>
        <strain evidence="13">cv. Finnish</strain>
    </source>
</reference>
<evidence type="ECO:0000313" key="12">
    <source>
        <dbReference type="EMBL" id="KMZ75777.1"/>
    </source>
</evidence>
<keyword evidence="6 9" id="KW-0804">Transcription</keyword>
<keyword evidence="2 8" id="KW-0863">Zinc-finger</keyword>
<dbReference type="STRING" id="29655.A0A0K9Q5I9"/>
<keyword evidence="7 8" id="KW-0539">Nucleus</keyword>
<dbReference type="PROSITE" id="PS01361">
    <property type="entry name" value="ZF_DOF_1"/>
    <property type="match status" value="1"/>
</dbReference>
<dbReference type="PROSITE" id="PS50884">
    <property type="entry name" value="ZF_DOF_2"/>
    <property type="match status" value="1"/>
</dbReference>
<evidence type="ECO:0000256" key="8">
    <source>
        <dbReference type="PROSITE-ProRule" id="PRU00071"/>
    </source>
</evidence>
<keyword evidence="4 9" id="KW-0805">Transcription regulation</keyword>
<dbReference type="GO" id="GO:0008270">
    <property type="term" value="F:zinc ion binding"/>
    <property type="evidence" value="ECO:0007669"/>
    <property type="project" value="UniProtKB-KW"/>
</dbReference>
<protein>
    <recommendedName>
        <fullName evidence="9">Dof zinc finger protein</fullName>
    </recommendedName>
</protein>
<evidence type="ECO:0000256" key="4">
    <source>
        <dbReference type="ARBA" id="ARBA00023015"/>
    </source>
</evidence>
<name>A0A0K9Q5I9_ZOSMR</name>
<proteinExistence type="predicted"/>
<evidence type="ECO:0000256" key="3">
    <source>
        <dbReference type="ARBA" id="ARBA00022833"/>
    </source>
</evidence>
<feature type="compositionally biased region" description="Basic residues" evidence="10">
    <location>
        <begin position="1"/>
        <end position="11"/>
    </location>
</feature>
<evidence type="ECO:0000256" key="5">
    <source>
        <dbReference type="ARBA" id="ARBA00023125"/>
    </source>
</evidence>